<feature type="transmembrane region" description="Helical" evidence="1">
    <location>
        <begin position="150"/>
        <end position="171"/>
    </location>
</feature>
<dbReference type="Pfam" id="PF00211">
    <property type="entry name" value="Guanylate_cyc"/>
    <property type="match status" value="1"/>
</dbReference>
<dbReference type="PROSITE" id="PS50125">
    <property type="entry name" value="GUANYLATE_CYCLASE_2"/>
    <property type="match status" value="1"/>
</dbReference>
<dbReference type="GO" id="GO:0035556">
    <property type="term" value="P:intracellular signal transduction"/>
    <property type="evidence" value="ECO:0007669"/>
    <property type="project" value="InterPro"/>
</dbReference>
<proteinExistence type="predicted"/>
<keyword evidence="1" id="KW-0472">Membrane</keyword>
<feature type="transmembrane region" description="Helical" evidence="1">
    <location>
        <begin position="60"/>
        <end position="82"/>
    </location>
</feature>
<evidence type="ECO:0000313" key="3">
    <source>
        <dbReference type="EMBL" id="SCY64633.1"/>
    </source>
</evidence>
<dbReference type="RefSeq" id="WP_091133579.1">
    <property type="nucleotide sequence ID" value="NZ_FMVJ01000005.1"/>
</dbReference>
<dbReference type="PANTHER" id="PTHR43081:SF1">
    <property type="entry name" value="ADENYLATE CYCLASE, TERMINAL-DIFFERENTIATION SPECIFIC"/>
    <property type="match status" value="1"/>
</dbReference>
<dbReference type="Proteomes" id="UP000199569">
    <property type="component" value="Unassembled WGS sequence"/>
</dbReference>
<dbReference type="PANTHER" id="PTHR43081">
    <property type="entry name" value="ADENYLATE CYCLASE, TERMINAL-DIFFERENTIATION SPECIFIC-RELATED"/>
    <property type="match status" value="1"/>
</dbReference>
<dbReference type="CDD" id="cd07302">
    <property type="entry name" value="CHD"/>
    <property type="match status" value="1"/>
</dbReference>
<dbReference type="SUPFAM" id="SSF55073">
    <property type="entry name" value="Nucleotide cyclase"/>
    <property type="match status" value="1"/>
</dbReference>
<accession>A0A1G5HLJ6</accession>
<dbReference type="InterPro" id="IPR001054">
    <property type="entry name" value="A/G_cyclase"/>
</dbReference>
<reference evidence="3 4" key="1">
    <citation type="submission" date="2016-10" db="EMBL/GenBank/DDBJ databases">
        <authorList>
            <person name="de Groot N.N."/>
        </authorList>
    </citation>
    <scope>NUCLEOTIDE SEQUENCE [LARGE SCALE GENOMIC DNA]</scope>
    <source>
        <strain evidence="3 4">CGMCC 1.7666</strain>
    </source>
</reference>
<feature type="transmembrane region" description="Helical" evidence="1">
    <location>
        <begin position="94"/>
        <end position="113"/>
    </location>
</feature>
<protein>
    <submittedName>
        <fullName evidence="3">Adenylate cyclase</fullName>
    </submittedName>
</protein>
<dbReference type="Gene3D" id="3.30.70.1230">
    <property type="entry name" value="Nucleotide cyclase"/>
    <property type="match status" value="1"/>
</dbReference>
<dbReference type="STRING" id="549386.SAMN02927923_01811"/>
<feature type="transmembrane region" description="Helical" evidence="1">
    <location>
        <begin position="205"/>
        <end position="223"/>
    </location>
</feature>
<name>A0A1G5HLJ6_9HYPH</name>
<keyword evidence="1" id="KW-1133">Transmembrane helix</keyword>
<dbReference type="GO" id="GO:0009190">
    <property type="term" value="P:cyclic nucleotide biosynthetic process"/>
    <property type="evidence" value="ECO:0007669"/>
    <property type="project" value="InterPro"/>
</dbReference>
<dbReference type="InterPro" id="IPR050697">
    <property type="entry name" value="Adenylyl/Guanylyl_Cyclase_3/4"/>
</dbReference>
<keyword evidence="1" id="KW-0812">Transmembrane</keyword>
<dbReference type="EMBL" id="FMVJ01000005">
    <property type="protein sequence ID" value="SCY64633.1"/>
    <property type="molecule type" value="Genomic_DNA"/>
</dbReference>
<sequence length="457" mass="48975">MIKLASAVPFLGTFGAAPLPDRVAASLRREEQEGLRLAAKVRIVLLAVAFVWLGHDLLHVGWAAVFNLAAVGGVLASGLAEFAILKRHRHPRGIAMAFALLDSVILGAVLALPNPWLDGTIPVTVTLKGGLVLWFVFLLALRAFALDPLLLLWSGVCAVLGWSIPLAVAALDPEIRIGVPSMSGSLAANAVEAFRDVTFVHIGQWYTEALVLLLVSAALAAAVQRSRRLALTRASAERRQANLARYFSPRVVERLARSDQPFGGDRRQEVAVLFADIKGFTTLSERLAPEEVMQLLRGFHARMEEIVFAHGGTLEKFIGDALLVTFGVPDPASDDAVRALSCAQAMLAEVERWNDERARSGQDAIGIGIGLHYGPVVMGDLGSERSMAFTVVGDTVNTASRLQGLTRELGCGVIASEAFMARVREAAAGDLSVVDAFRSVGSRALRGRSAPIEIWRA</sequence>
<dbReference type="SMART" id="SM00044">
    <property type="entry name" value="CYCc"/>
    <property type="match status" value="1"/>
</dbReference>
<dbReference type="OrthoDB" id="9789782at2"/>
<feature type="transmembrane region" description="Helical" evidence="1">
    <location>
        <begin position="119"/>
        <end position="141"/>
    </location>
</feature>
<gene>
    <name evidence="3" type="ORF">SAMN02927923_01811</name>
</gene>
<evidence type="ECO:0000256" key="1">
    <source>
        <dbReference type="SAM" id="Phobius"/>
    </source>
</evidence>
<evidence type="ECO:0000313" key="4">
    <source>
        <dbReference type="Proteomes" id="UP000199569"/>
    </source>
</evidence>
<evidence type="ECO:0000259" key="2">
    <source>
        <dbReference type="PROSITE" id="PS50125"/>
    </source>
</evidence>
<feature type="domain" description="Guanylate cyclase" evidence="2">
    <location>
        <begin position="271"/>
        <end position="403"/>
    </location>
</feature>
<organism evidence="3 4">
    <name type="scientific">Microvirga guangxiensis</name>
    <dbReference type="NCBI Taxonomy" id="549386"/>
    <lineage>
        <taxon>Bacteria</taxon>
        <taxon>Pseudomonadati</taxon>
        <taxon>Pseudomonadota</taxon>
        <taxon>Alphaproteobacteria</taxon>
        <taxon>Hyphomicrobiales</taxon>
        <taxon>Methylobacteriaceae</taxon>
        <taxon>Microvirga</taxon>
    </lineage>
</organism>
<dbReference type="GO" id="GO:0004016">
    <property type="term" value="F:adenylate cyclase activity"/>
    <property type="evidence" value="ECO:0007669"/>
    <property type="project" value="UniProtKB-ARBA"/>
</dbReference>
<dbReference type="InterPro" id="IPR029787">
    <property type="entry name" value="Nucleotide_cyclase"/>
</dbReference>
<keyword evidence="4" id="KW-1185">Reference proteome</keyword>
<dbReference type="AlphaFoldDB" id="A0A1G5HLJ6"/>